<gene>
    <name evidence="1" type="ORF">RISK_003166</name>
</gene>
<sequence>MTASCSGSETRQEFRLARRDPESLDDFRYGENFHELFA</sequence>
<dbReference type="EMBL" id="LECT01000025">
    <property type="protein sequence ID" value="KLU04898.1"/>
    <property type="molecule type" value="Genomic_DNA"/>
</dbReference>
<reference evidence="1" key="1">
    <citation type="submission" date="2015-05" db="EMBL/GenBank/DDBJ databases">
        <title>Permanent draft genome of Rhodopirellula islandicus K833.</title>
        <authorList>
            <person name="Kizina J."/>
            <person name="Richter M."/>
            <person name="Glockner F.O."/>
            <person name="Harder J."/>
        </authorList>
    </citation>
    <scope>NUCLEOTIDE SEQUENCE [LARGE SCALE GENOMIC DNA]</scope>
    <source>
        <strain evidence="1">K833</strain>
    </source>
</reference>
<evidence type="ECO:0000313" key="2">
    <source>
        <dbReference type="Proteomes" id="UP000036367"/>
    </source>
</evidence>
<evidence type="ECO:0000313" key="1">
    <source>
        <dbReference type="EMBL" id="KLU04898.1"/>
    </source>
</evidence>
<dbReference type="PATRIC" id="fig|595434.4.peg.3018"/>
<proteinExistence type="predicted"/>
<name>A0A0J1BE94_RHOIS</name>
<accession>A0A0J1BE94</accession>
<organism evidence="1 2">
    <name type="scientific">Rhodopirellula islandica</name>
    <dbReference type="NCBI Taxonomy" id="595434"/>
    <lineage>
        <taxon>Bacteria</taxon>
        <taxon>Pseudomonadati</taxon>
        <taxon>Planctomycetota</taxon>
        <taxon>Planctomycetia</taxon>
        <taxon>Pirellulales</taxon>
        <taxon>Pirellulaceae</taxon>
        <taxon>Rhodopirellula</taxon>
    </lineage>
</organism>
<dbReference type="AlphaFoldDB" id="A0A0J1BE94"/>
<protein>
    <submittedName>
        <fullName evidence="1">Uncharacterized protein</fullName>
    </submittedName>
</protein>
<dbReference type="STRING" id="595434.RISK_003166"/>
<keyword evidence="2" id="KW-1185">Reference proteome</keyword>
<dbReference type="Proteomes" id="UP000036367">
    <property type="component" value="Unassembled WGS sequence"/>
</dbReference>
<comment type="caution">
    <text evidence="1">The sequence shown here is derived from an EMBL/GenBank/DDBJ whole genome shotgun (WGS) entry which is preliminary data.</text>
</comment>